<accession>A0A1D6MKN5</accession>
<evidence type="ECO:0000256" key="3">
    <source>
        <dbReference type="SAM" id="Phobius"/>
    </source>
</evidence>
<keyword evidence="3" id="KW-0812">Transmembrane</keyword>
<comment type="similarity">
    <text evidence="1">Belongs to the GID4/VID24 family.</text>
</comment>
<evidence type="ECO:0008006" key="5">
    <source>
        <dbReference type="Google" id="ProtNLM"/>
    </source>
</evidence>
<evidence type="ECO:0000256" key="1">
    <source>
        <dbReference type="ARBA" id="ARBA00061469"/>
    </source>
</evidence>
<reference evidence="4" key="1">
    <citation type="submission" date="2015-12" db="EMBL/GenBank/DDBJ databases">
        <title>Update maize B73 reference genome by single molecule sequencing technologies.</title>
        <authorList>
            <consortium name="Maize Genome Sequencing Project"/>
            <person name="Ware D."/>
        </authorList>
    </citation>
    <scope>NUCLEOTIDE SEQUENCE [LARGE SCALE GENOMIC DNA]</scope>
    <source>
        <tissue evidence="4">Seedling</tissue>
    </source>
</reference>
<evidence type="ECO:0000313" key="4">
    <source>
        <dbReference type="EMBL" id="ONM29774.1"/>
    </source>
</evidence>
<dbReference type="InterPro" id="IPR018618">
    <property type="entry name" value="GID4/10-like"/>
</dbReference>
<dbReference type="ExpressionAtlas" id="A0A1D6MKN5">
    <property type="expression patterns" value="baseline"/>
</dbReference>
<organism evidence="4">
    <name type="scientific">Zea mays</name>
    <name type="common">Maize</name>
    <dbReference type="NCBI Taxonomy" id="4577"/>
    <lineage>
        <taxon>Eukaryota</taxon>
        <taxon>Viridiplantae</taxon>
        <taxon>Streptophyta</taxon>
        <taxon>Embryophyta</taxon>
        <taxon>Tracheophyta</taxon>
        <taxon>Spermatophyta</taxon>
        <taxon>Magnoliopsida</taxon>
        <taxon>Liliopsida</taxon>
        <taxon>Poales</taxon>
        <taxon>Poaceae</taxon>
        <taxon>PACMAD clade</taxon>
        <taxon>Panicoideae</taxon>
        <taxon>Andropogonodae</taxon>
        <taxon>Andropogoneae</taxon>
        <taxon>Tripsacinae</taxon>
        <taxon>Zea</taxon>
    </lineage>
</organism>
<dbReference type="InParanoid" id="A0A1D6MKN5"/>
<proteinExistence type="inferred from homology"/>
<dbReference type="PANTHER" id="PTHR14534">
    <property type="entry name" value="VACUOLAR IMPORT AND DEGRADATION PROTEIN 24"/>
    <property type="match status" value="1"/>
</dbReference>
<dbReference type="Pfam" id="PF09783">
    <property type="entry name" value="Vac_ImportDeg"/>
    <property type="match status" value="1"/>
</dbReference>
<gene>
    <name evidence="4" type="ORF">ZEAMMB73_Zm00001d039699</name>
</gene>
<name>A0A1D6MKN5_MAIZE</name>
<dbReference type="AlphaFoldDB" id="A0A1D6MKN5"/>
<dbReference type="EMBL" id="CM007649">
    <property type="protein sequence ID" value="ONM29774.1"/>
    <property type="molecule type" value="Genomic_DNA"/>
</dbReference>
<dbReference type="PANTHER" id="PTHR14534:SF3">
    <property type="entry name" value="GID COMPLEX SUBUNIT 4 HOMOLOG"/>
    <property type="match status" value="1"/>
</dbReference>
<dbReference type="Gene3D" id="4.10.1000.10">
    <property type="entry name" value="Zinc finger, CCCH-type"/>
    <property type="match status" value="1"/>
</dbReference>
<feature type="transmembrane region" description="Helical" evidence="3">
    <location>
        <begin position="174"/>
        <end position="199"/>
    </location>
</feature>
<evidence type="ECO:0000256" key="2">
    <source>
        <dbReference type="SAM" id="MobiDB-lite"/>
    </source>
</evidence>
<keyword evidence="3" id="KW-1133">Transmembrane helix</keyword>
<sequence>MSKVRWPRCWRWQWLEQPVEEDLHPLSSSTPHPLRRARTTHHRSSGEEGVHKAACSCRSCGASVQPEQASSLSPPRCSLLSAGRSFAGTQNVSSLQKDEAWKVNVCIHGCNLEQGYLCETMEALNVPLADTPVVTFWEGEIVDAKNYTFFTSKWEASPEDDIRHWSKFPSFMPLLVFGYLPSLVLSIILNFLVMCLYALSPHLFVDVGHLHLLYRSVVVSSMCYHGSSQTKAPSSQTTKAPELALSSTTNLANLLPTGVLLAFNLLALKSPYDGCVYYVVTSCTGLRLLNYLPDASPLPEGVTRRSPPQGTGTRHRIPIVANTVAKYKKRNREIDTNWLDLGGCKRGDACELAHEVFECWLHPSRYRTQPCKDGTGCRHRVCFFAHTPDQLRVPQAQQFSPRGASAASPLAEPSYDGSPLHRQAFESYLTKSHKD</sequence>
<dbReference type="STRING" id="4577.A0A1D6MKN5"/>
<keyword evidence="3" id="KW-0472">Membrane</keyword>
<protein>
    <recommendedName>
        <fullName evidence="5">C3H1-type domain-containing protein</fullName>
    </recommendedName>
</protein>
<feature type="region of interest" description="Disordered" evidence="2">
    <location>
        <begin position="393"/>
        <end position="419"/>
    </location>
</feature>
<feature type="region of interest" description="Disordered" evidence="2">
    <location>
        <begin position="23"/>
        <end position="46"/>
    </location>
</feature>
<feature type="compositionally biased region" description="Basic residues" evidence="2">
    <location>
        <begin position="33"/>
        <end position="43"/>
    </location>
</feature>